<organism evidence="7 8">
    <name type="scientific">Pyxicephalus adspersus</name>
    <name type="common">African bullfrog</name>
    <dbReference type="NCBI Taxonomy" id="30357"/>
    <lineage>
        <taxon>Eukaryota</taxon>
        <taxon>Metazoa</taxon>
        <taxon>Chordata</taxon>
        <taxon>Craniata</taxon>
        <taxon>Vertebrata</taxon>
        <taxon>Euteleostomi</taxon>
        <taxon>Amphibia</taxon>
        <taxon>Batrachia</taxon>
        <taxon>Anura</taxon>
        <taxon>Neobatrachia</taxon>
        <taxon>Ranoidea</taxon>
        <taxon>Pyxicephalidae</taxon>
        <taxon>Pyxicephalinae</taxon>
        <taxon>Pyxicephalus</taxon>
    </lineage>
</organism>
<name>A0AAV3A0F2_PYXAD</name>
<dbReference type="Gene3D" id="2.60.40.10">
    <property type="entry name" value="Immunoglobulins"/>
    <property type="match status" value="1"/>
</dbReference>
<evidence type="ECO:0000256" key="2">
    <source>
        <dbReference type="ARBA" id="ARBA00023130"/>
    </source>
</evidence>
<dbReference type="InterPro" id="IPR013106">
    <property type="entry name" value="Ig_V-set"/>
</dbReference>
<accession>A0AAV3A0F2</accession>
<gene>
    <name evidence="7" type="ORF">GDO54_013633</name>
</gene>
<protein>
    <recommendedName>
        <fullName evidence="6">Ig-like domain-containing protein</fullName>
    </recommendedName>
</protein>
<keyword evidence="5" id="KW-1279">T cell receptor</keyword>
<keyword evidence="3" id="KW-0675">Receptor</keyword>
<dbReference type="EMBL" id="DYDO01000006">
    <property type="protein sequence ID" value="DBA22616.1"/>
    <property type="molecule type" value="Genomic_DNA"/>
</dbReference>
<evidence type="ECO:0000256" key="1">
    <source>
        <dbReference type="ARBA" id="ARBA00022729"/>
    </source>
</evidence>
<dbReference type="PANTHER" id="PTHR19367">
    <property type="entry name" value="T-CELL RECEPTOR ALPHA CHAIN V REGION"/>
    <property type="match status" value="1"/>
</dbReference>
<proteinExistence type="predicted"/>
<keyword evidence="1" id="KW-0732">Signal</keyword>
<feature type="domain" description="Ig-like" evidence="6">
    <location>
        <begin position="1"/>
        <end position="84"/>
    </location>
</feature>
<keyword evidence="5" id="KW-0391">Immunity</keyword>
<keyword evidence="8" id="KW-1185">Reference proteome</keyword>
<dbReference type="Proteomes" id="UP001181693">
    <property type="component" value="Unassembled WGS sequence"/>
</dbReference>
<evidence type="ECO:0000256" key="4">
    <source>
        <dbReference type="ARBA" id="ARBA00023319"/>
    </source>
</evidence>
<dbReference type="AlphaFoldDB" id="A0AAV3A0F2"/>
<sequence length="87" mass="10059">MDCSYDGSAYAMFWYLQKPGQNLQFLLQELTKDDDLAEDLKGRGNYKHNNSSRQFPLRLNILRFSDSGTYYCALSSTLYEGNVEDVQ</sequence>
<dbReference type="InterPro" id="IPR051287">
    <property type="entry name" value="TCR_variable_region"/>
</dbReference>
<evidence type="ECO:0000256" key="5">
    <source>
        <dbReference type="ARBA" id="ARBA00043266"/>
    </source>
</evidence>
<dbReference type="SMART" id="SM00406">
    <property type="entry name" value="IGv"/>
    <property type="match status" value="1"/>
</dbReference>
<evidence type="ECO:0000259" key="6">
    <source>
        <dbReference type="PROSITE" id="PS50835"/>
    </source>
</evidence>
<evidence type="ECO:0000256" key="3">
    <source>
        <dbReference type="ARBA" id="ARBA00023170"/>
    </source>
</evidence>
<evidence type="ECO:0000313" key="8">
    <source>
        <dbReference type="Proteomes" id="UP001181693"/>
    </source>
</evidence>
<dbReference type="InterPro" id="IPR007110">
    <property type="entry name" value="Ig-like_dom"/>
</dbReference>
<dbReference type="InterPro" id="IPR013783">
    <property type="entry name" value="Ig-like_fold"/>
</dbReference>
<dbReference type="PANTHER" id="PTHR19367:SF18">
    <property type="entry name" value="T CELL RECEPTOR ALPHA VARIABLE 16"/>
    <property type="match status" value="1"/>
</dbReference>
<keyword evidence="2" id="KW-1064">Adaptive immunity</keyword>
<reference evidence="7" key="1">
    <citation type="thesis" date="2020" institute="ProQuest LLC" country="789 East Eisenhower Parkway, Ann Arbor, MI, USA">
        <title>Comparative Genomics and Chromosome Evolution.</title>
        <authorList>
            <person name="Mudd A.B."/>
        </authorList>
    </citation>
    <scope>NUCLEOTIDE SEQUENCE</scope>
    <source>
        <strain evidence="7">1538</strain>
        <tissue evidence="7">Blood</tissue>
    </source>
</reference>
<dbReference type="Pfam" id="PF07686">
    <property type="entry name" value="V-set"/>
    <property type="match status" value="1"/>
</dbReference>
<dbReference type="GO" id="GO:0002250">
    <property type="term" value="P:adaptive immune response"/>
    <property type="evidence" value="ECO:0007669"/>
    <property type="project" value="UniProtKB-KW"/>
</dbReference>
<keyword evidence="4" id="KW-0393">Immunoglobulin domain</keyword>
<dbReference type="PROSITE" id="PS50835">
    <property type="entry name" value="IG_LIKE"/>
    <property type="match status" value="1"/>
</dbReference>
<dbReference type="CDD" id="cd00099">
    <property type="entry name" value="IgV"/>
    <property type="match status" value="1"/>
</dbReference>
<dbReference type="SUPFAM" id="SSF48726">
    <property type="entry name" value="Immunoglobulin"/>
    <property type="match status" value="1"/>
</dbReference>
<comment type="caution">
    <text evidence="7">The sequence shown here is derived from an EMBL/GenBank/DDBJ whole genome shotgun (WGS) entry which is preliminary data.</text>
</comment>
<dbReference type="GO" id="GO:0042101">
    <property type="term" value="C:T cell receptor complex"/>
    <property type="evidence" value="ECO:0007669"/>
    <property type="project" value="UniProtKB-KW"/>
</dbReference>
<evidence type="ECO:0000313" key="7">
    <source>
        <dbReference type="EMBL" id="DBA22616.1"/>
    </source>
</evidence>
<dbReference type="InterPro" id="IPR036179">
    <property type="entry name" value="Ig-like_dom_sf"/>
</dbReference>